<evidence type="ECO:0000256" key="1">
    <source>
        <dbReference type="SAM" id="MobiDB-lite"/>
    </source>
</evidence>
<name>A0A9Q0EGE1_9TELE</name>
<reference evidence="2" key="1">
    <citation type="submission" date="2022-07" db="EMBL/GenBank/DDBJ databases">
        <title>Chromosome-level genome of Muraenolepis orangiensis.</title>
        <authorList>
            <person name="Kim J."/>
        </authorList>
    </citation>
    <scope>NUCLEOTIDE SEQUENCE</scope>
    <source>
        <strain evidence="2">KU_S4_2022</strain>
        <tissue evidence="2">Muscle</tissue>
    </source>
</reference>
<feature type="region of interest" description="Disordered" evidence="1">
    <location>
        <begin position="176"/>
        <end position="201"/>
    </location>
</feature>
<gene>
    <name evidence="2" type="ORF">NHX12_027138</name>
</gene>
<evidence type="ECO:0000313" key="2">
    <source>
        <dbReference type="EMBL" id="KAJ3605088.1"/>
    </source>
</evidence>
<sequence length="222" mass="24970">MARDWPRLEAQTWLAVKKEQPLEEKVLADVRKKVNQVGKMLKPALENTDLFNATAQEARETGMAAANVDVAVDAAESKDSVVQAKLSCTASRHLVGHLDAALQQLAQRTTHLRDGKVPLQRFDHILNGTRQRLAVLRASVESPSLGGKIQRLQQMGQEQRGRLALFEDNLRDAGKEWTASGTSPSHCQAPVHHPGQGRAARGYRGGRWWGHGWWWWWRHGWE</sequence>
<organism evidence="2 3">
    <name type="scientific">Muraenolepis orangiensis</name>
    <name type="common">Patagonian moray cod</name>
    <dbReference type="NCBI Taxonomy" id="630683"/>
    <lineage>
        <taxon>Eukaryota</taxon>
        <taxon>Metazoa</taxon>
        <taxon>Chordata</taxon>
        <taxon>Craniata</taxon>
        <taxon>Vertebrata</taxon>
        <taxon>Euteleostomi</taxon>
        <taxon>Actinopterygii</taxon>
        <taxon>Neopterygii</taxon>
        <taxon>Teleostei</taxon>
        <taxon>Neoteleostei</taxon>
        <taxon>Acanthomorphata</taxon>
        <taxon>Zeiogadaria</taxon>
        <taxon>Gadariae</taxon>
        <taxon>Gadiformes</taxon>
        <taxon>Muraenolepidoidei</taxon>
        <taxon>Muraenolepididae</taxon>
        <taxon>Muraenolepis</taxon>
    </lineage>
</organism>
<accession>A0A9Q0EGE1</accession>
<dbReference type="EMBL" id="JANIIK010000043">
    <property type="protein sequence ID" value="KAJ3605088.1"/>
    <property type="molecule type" value="Genomic_DNA"/>
</dbReference>
<protein>
    <submittedName>
        <fullName evidence="2">Uncharacterized protein</fullName>
    </submittedName>
</protein>
<dbReference type="Proteomes" id="UP001148018">
    <property type="component" value="Unassembled WGS sequence"/>
</dbReference>
<dbReference type="OrthoDB" id="430826at2759"/>
<keyword evidence="3" id="KW-1185">Reference proteome</keyword>
<dbReference type="AlphaFoldDB" id="A0A9Q0EGE1"/>
<comment type="caution">
    <text evidence="2">The sequence shown here is derived from an EMBL/GenBank/DDBJ whole genome shotgun (WGS) entry which is preliminary data.</text>
</comment>
<proteinExistence type="predicted"/>
<evidence type="ECO:0000313" key="3">
    <source>
        <dbReference type="Proteomes" id="UP001148018"/>
    </source>
</evidence>